<evidence type="ECO:0000256" key="4">
    <source>
        <dbReference type="ARBA" id="ARBA00023125"/>
    </source>
</evidence>
<dbReference type="PANTHER" id="PTHR48111">
    <property type="entry name" value="REGULATOR OF RPOS"/>
    <property type="match status" value="1"/>
</dbReference>
<accession>A0ABY4EAV1</accession>
<protein>
    <submittedName>
        <fullName evidence="9">LytTR family DNA-binding domain-containing protein</fullName>
    </submittedName>
</protein>
<organism evidence="9 10">
    <name type="scientific">Vitreoscilla stercoraria</name>
    <dbReference type="NCBI Taxonomy" id="61"/>
    <lineage>
        <taxon>Bacteria</taxon>
        <taxon>Pseudomonadati</taxon>
        <taxon>Pseudomonadota</taxon>
        <taxon>Betaproteobacteria</taxon>
        <taxon>Neisseriales</taxon>
        <taxon>Neisseriaceae</taxon>
        <taxon>Vitreoscilla</taxon>
    </lineage>
</organism>
<dbReference type="GO" id="GO:0003677">
    <property type="term" value="F:DNA binding"/>
    <property type="evidence" value="ECO:0007669"/>
    <property type="project" value="UniProtKB-KW"/>
</dbReference>
<evidence type="ECO:0000256" key="1">
    <source>
        <dbReference type="ARBA" id="ARBA00022553"/>
    </source>
</evidence>
<evidence type="ECO:0000259" key="8">
    <source>
        <dbReference type="PROSITE" id="PS50930"/>
    </source>
</evidence>
<keyword evidence="5" id="KW-0804">Transcription</keyword>
<keyword evidence="10" id="KW-1185">Reference proteome</keyword>
<dbReference type="InterPro" id="IPR011006">
    <property type="entry name" value="CheY-like_superfamily"/>
</dbReference>
<keyword evidence="1 6" id="KW-0597">Phosphoprotein</keyword>
<evidence type="ECO:0000313" key="10">
    <source>
        <dbReference type="Proteomes" id="UP000832034"/>
    </source>
</evidence>
<evidence type="ECO:0000256" key="5">
    <source>
        <dbReference type="ARBA" id="ARBA00023163"/>
    </source>
</evidence>
<dbReference type="EMBL" id="CP091512">
    <property type="protein sequence ID" value="UOO92421.1"/>
    <property type="molecule type" value="Genomic_DNA"/>
</dbReference>
<feature type="domain" description="HTH LytTR-type" evidence="8">
    <location>
        <begin position="146"/>
        <end position="239"/>
    </location>
</feature>
<dbReference type="SMART" id="SM00448">
    <property type="entry name" value="REC"/>
    <property type="match status" value="1"/>
</dbReference>
<dbReference type="Gene3D" id="2.40.50.1020">
    <property type="entry name" value="LytTr DNA-binding domain"/>
    <property type="match status" value="1"/>
</dbReference>
<feature type="modified residue" description="4-aspartylphosphate" evidence="6">
    <location>
        <position position="53"/>
    </location>
</feature>
<keyword evidence="2" id="KW-0902">Two-component regulatory system</keyword>
<dbReference type="PANTHER" id="PTHR48111:SF1">
    <property type="entry name" value="TWO-COMPONENT RESPONSE REGULATOR ORR33"/>
    <property type="match status" value="1"/>
</dbReference>
<dbReference type="InterPro" id="IPR007492">
    <property type="entry name" value="LytTR_DNA-bd_dom"/>
</dbReference>
<dbReference type="PROSITE" id="PS50930">
    <property type="entry name" value="HTH_LYTTR"/>
    <property type="match status" value="1"/>
</dbReference>
<dbReference type="SMART" id="SM00850">
    <property type="entry name" value="LytTR"/>
    <property type="match status" value="1"/>
</dbReference>
<dbReference type="Pfam" id="PF04397">
    <property type="entry name" value="LytTR"/>
    <property type="match status" value="1"/>
</dbReference>
<proteinExistence type="predicted"/>
<evidence type="ECO:0000256" key="2">
    <source>
        <dbReference type="ARBA" id="ARBA00023012"/>
    </source>
</evidence>
<reference evidence="9" key="1">
    <citation type="submission" date="2021-12" db="EMBL/GenBank/DDBJ databases">
        <authorList>
            <person name="Veyrier F.J."/>
        </authorList>
    </citation>
    <scope>NUCLEOTIDE SEQUENCE</scope>
    <source>
        <strain evidence="9">SAG 1488-6</strain>
    </source>
</reference>
<gene>
    <name evidence="9" type="ORF">LVJ81_12585</name>
</gene>
<evidence type="ECO:0000256" key="3">
    <source>
        <dbReference type="ARBA" id="ARBA00023015"/>
    </source>
</evidence>
<dbReference type="RefSeq" id="WP_019958567.1">
    <property type="nucleotide sequence ID" value="NZ_CP091512.1"/>
</dbReference>
<evidence type="ECO:0000256" key="6">
    <source>
        <dbReference type="PROSITE-ProRule" id="PRU00169"/>
    </source>
</evidence>
<evidence type="ECO:0000313" key="9">
    <source>
        <dbReference type="EMBL" id="UOO92421.1"/>
    </source>
</evidence>
<dbReference type="Gene3D" id="3.40.50.2300">
    <property type="match status" value="1"/>
</dbReference>
<dbReference type="Proteomes" id="UP000832034">
    <property type="component" value="Chromosome"/>
</dbReference>
<reference evidence="9" key="2">
    <citation type="journal article" date="2022" name="Res Sq">
        <title>Evolution of multicellular longitudinally dividing oral cavity symbionts (Neisseriaceae).</title>
        <authorList>
            <person name="Nyongesa S."/>
            <person name="Weber P."/>
            <person name="Bernet E."/>
            <person name="Pullido F."/>
            <person name="Nieckarz M."/>
            <person name="Delaby M."/>
            <person name="Nieves C."/>
            <person name="Viehboeck T."/>
            <person name="Krause N."/>
            <person name="Rivera-Millot A."/>
            <person name="Nakamura A."/>
            <person name="Vischer N."/>
            <person name="VanNieuwenhze M."/>
            <person name="Brun Y."/>
            <person name="Cava F."/>
            <person name="Bulgheresi S."/>
            <person name="Veyrier F."/>
        </authorList>
    </citation>
    <scope>NUCLEOTIDE SEQUENCE</scope>
    <source>
        <strain evidence="9">SAG 1488-6</strain>
    </source>
</reference>
<dbReference type="PROSITE" id="PS50110">
    <property type="entry name" value="RESPONSE_REGULATORY"/>
    <property type="match status" value="1"/>
</dbReference>
<keyword evidence="3" id="KW-0805">Transcription regulation</keyword>
<name>A0ABY4EAV1_VITST</name>
<dbReference type="InterPro" id="IPR039420">
    <property type="entry name" value="WalR-like"/>
</dbReference>
<sequence>MLSAIIVEDEVLAAERLRVLLKDCQVILLQHFEHPQAALDWLTQHQVDVAFVDIGLPEMDGLTLVERINRSSGNPPKIVFTTAYEEHALKAYDLAAVDYLLKPIKISRLQAALQRISHDKPSDEFDCFKVMSRERMIEIPWQKSRYLIAEEKSVILVTADGSTYDLPKTLIYWEELLGDKVVRIHRNAIVMKHGLDSLVRLPGKHTDDAANWGAKIIDLEEILPVSRRQLATLRKQMREH</sequence>
<dbReference type="Pfam" id="PF00072">
    <property type="entry name" value="Response_reg"/>
    <property type="match status" value="1"/>
</dbReference>
<dbReference type="SUPFAM" id="SSF52172">
    <property type="entry name" value="CheY-like"/>
    <property type="match status" value="1"/>
</dbReference>
<evidence type="ECO:0000259" key="7">
    <source>
        <dbReference type="PROSITE" id="PS50110"/>
    </source>
</evidence>
<feature type="domain" description="Response regulatory" evidence="7">
    <location>
        <begin position="3"/>
        <end position="117"/>
    </location>
</feature>
<dbReference type="InterPro" id="IPR001789">
    <property type="entry name" value="Sig_transdc_resp-reg_receiver"/>
</dbReference>
<keyword evidence="4 9" id="KW-0238">DNA-binding</keyword>